<dbReference type="AlphaFoldDB" id="A0A1F8BZH6"/>
<dbReference type="STRING" id="1802525.A2975_03095"/>
<name>A0A1F8BZH6_9BACT</name>
<evidence type="ECO:0000313" key="2">
    <source>
        <dbReference type="Proteomes" id="UP000178429"/>
    </source>
</evidence>
<gene>
    <name evidence="1" type="ORF">A2975_03095</name>
</gene>
<comment type="caution">
    <text evidence="1">The sequence shown here is derived from an EMBL/GenBank/DDBJ whole genome shotgun (WGS) entry which is preliminary data.</text>
</comment>
<accession>A0A1F8BZH6</accession>
<dbReference type="EMBL" id="MGHL01000011">
    <property type="protein sequence ID" value="OGM69511.1"/>
    <property type="molecule type" value="Genomic_DNA"/>
</dbReference>
<evidence type="ECO:0000313" key="1">
    <source>
        <dbReference type="EMBL" id="OGM69511.1"/>
    </source>
</evidence>
<proteinExistence type="predicted"/>
<sequence length="92" mass="9885">MAALFAIELMVDAGMTSDEIYENILKLNSFWFSSTYLTTATYFARQGVAWDKIDAKEVLGADFSSGQGAAKIAKEVGQLPYQNTNTGGSCGS</sequence>
<reference evidence="1 2" key="1">
    <citation type="journal article" date="2016" name="Nat. Commun.">
        <title>Thousands of microbial genomes shed light on interconnected biogeochemical processes in an aquifer system.</title>
        <authorList>
            <person name="Anantharaman K."/>
            <person name="Brown C.T."/>
            <person name="Hug L.A."/>
            <person name="Sharon I."/>
            <person name="Castelle C.J."/>
            <person name="Probst A.J."/>
            <person name="Thomas B.C."/>
            <person name="Singh A."/>
            <person name="Wilkins M.J."/>
            <person name="Karaoz U."/>
            <person name="Brodie E.L."/>
            <person name="Williams K.H."/>
            <person name="Hubbard S.S."/>
            <person name="Banfield J.F."/>
        </authorList>
    </citation>
    <scope>NUCLEOTIDE SEQUENCE [LARGE SCALE GENOMIC DNA]</scope>
</reference>
<organism evidence="1 2">
    <name type="scientific">Candidatus Woesebacteria bacterium RIFCSPLOWO2_01_FULL_44_14</name>
    <dbReference type="NCBI Taxonomy" id="1802525"/>
    <lineage>
        <taxon>Bacteria</taxon>
        <taxon>Candidatus Woeseibacteriota</taxon>
    </lineage>
</organism>
<protein>
    <submittedName>
        <fullName evidence="1">Uncharacterized protein</fullName>
    </submittedName>
</protein>
<dbReference type="Proteomes" id="UP000178429">
    <property type="component" value="Unassembled WGS sequence"/>
</dbReference>